<evidence type="ECO:0000313" key="2">
    <source>
        <dbReference type="EMBL" id="SET11777.1"/>
    </source>
</evidence>
<feature type="transmembrane region" description="Helical" evidence="1">
    <location>
        <begin position="193"/>
        <end position="210"/>
    </location>
</feature>
<dbReference type="AlphaFoldDB" id="A0A1I0BXQ6"/>
<dbReference type="Proteomes" id="UP000243338">
    <property type="component" value="Unassembled WGS sequence"/>
</dbReference>
<sequence length="231" mass="26308">MLFAEVFSGASQTWFISGWGILVTFPLYLAHLLFFLGIALKTERTSLSQLYLFGVLFALYESWITKVLWAGYFDSEGPSMGTFLGLGIGEFPILVFFWHPIMSFIVPTLVFEILTGKVLTGHEFILERTRRKTSMIVFFLILISTFIANGNQFDLVSANISLIGTLSIIAVLYKFTKDSDLSYLELGKRSFKLLGSYLILLYIVTFLYLLPERITTTILPYISILYSMLFQ</sequence>
<keyword evidence="1" id="KW-1133">Transmembrane helix</keyword>
<feature type="transmembrane region" description="Helical" evidence="1">
    <location>
        <begin position="50"/>
        <end position="73"/>
    </location>
</feature>
<evidence type="ECO:0000256" key="1">
    <source>
        <dbReference type="SAM" id="Phobius"/>
    </source>
</evidence>
<gene>
    <name evidence="2" type="ORF">SAMN04488587_0027</name>
</gene>
<keyword evidence="3" id="KW-1185">Reference proteome</keyword>
<dbReference type="EMBL" id="FOHQ01000010">
    <property type="protein sequence ID" value="SET11777.1"/>
    <property type="molecule type" value="Genomic_DNA"/>
</dbReference>
<feature type="transmembrane region" description="Helical" evidence="1">
    <location>
        <begin position="93"/>
        <end position="114"/>
    </location>
</feature>
<reference evidence="3" key="1">
    <citation type="submission" date="2016-10" db="EMBL/GenBank/DDBJ databases">
        <authorList>
            <person name="Varghese N."/>
            <person name="Submissions S."/>
        </authorList>
    </citation>
    <scope>NUCLEOTIDE SEQUENCE [LARGE SCALE GENOMIC DNA]</scope>
    <source>
        <strain evidence="3">SLH 33</strain>
    </source>
</reference>
<feature type="transmembrane region" description="Helical" evidence="1">
    <location>
        <begin position="16"/>
        <end position="38"/>
    </location>
</feature>
<keyword evidence="1" id="KW-0472">Membrane</keyword>
<feature type="transmembrane region" description="Helical" evidence="1">
    <location>
        <begin position="134"/>
        <end position="150"/>
    </location>
</feature>
<proteinExistence type="predicted"/>
<organism evidence="2 3">
    <name type="scientific">Methanococcoides vulcani</name>
    <dbReference type="NCBI Taxonomy" id="1353158"/>
    <lineage>
        <taxon>Archaea</taxon>
        <taxon>Methanobacteriati</taxon>
        <taxon>Methanobacteriota</taxon>
        <taxon>Stenosarchaea group</taxon>
        <taxon>Methanomicrobia</taxon>
        <taxon>Methanosarcinales</taxon>
        <taxon>Methanosarcinaceae</taxon>
        <taxon>Methanococcoides</taxon>
    </lineage>
</organism>
<accession>A0A1I0BXQ6</accession>
<keyword evidence="1" id="KW-0812">Transmembrane</keyword>
<evidence type="ECO:0000313" key="3">
    <source>
        <dbReference type="Proteomes" id="UP000243338"/>
    </source>
</evidence>
<dbReference type="STRING" id="1353158.SAMN04488587_0027"/>
<protein>
    <submittedName>
        <fullName evidence="2">Uncharacterized protein</fullName>
    </submittedName>
</protein>
<feature type="transmembrane region" description="Helical" evidence="1">
    <location>
        <begin position="156"/>
        <end position="173"/>
    </location>
</feature>
<name>A0A1I0BXQ6_9EURY</name>